<evidence type="ECO:0000313" key="3">
    <source>
        <dbReference type="Proteomes" id="UP000594638"/>
    </source>
</evidence>
<evidence type="ECO:0000313" key="2">
    <source>
        <dbReference type="EMBL" id="CAA2984021.1"/>
    </source>
</evidence>
<reference evidence="2 3" key="1">
    <citation type="submission" date="2019-12" db="EMBL/GenBank/DDBJ databases">
        <authorList>
            <person name="Alioto T."/>
            <person name="Alioto T."/>
            <person name="Gomez Garrido J."/>
        </authorList>
    </citation>
    <scope>NUCLEOTIDE SEQUENCE [LARGE SCALE GENOMIC DNA]</scope>
</reference>
<feature type="compositionally biased region" description="Basic and acidic residues" evidence="1">
    <location>
        <begin position="101"/>
        <end position="114"/>
    </location>
</feature>
<dbReference type="EMBL" id="CACTIH010003750">
    <property type="protein sequence ID" value="CAA2984021.1"/>
    <property type="molecule type" value="Genomic_DNA"/>
</dbReference>
<dbReference type="Gramene" id="OE9A054259T1">
    <property type="protein sequence ID" value="OE9A054259C1"/>
    <property type="gene ID" value="OE9A054259"/>
</dbReference>
<dbReference type="OrthoDB" id="1736601at2759"/>
<dbReference type="AlphaFoldDB" id="A0A8S0RVI0"/>
<name>A0A8S0RVI0_OLEEU</name>
<feature type="non-terminal residue" evidence="2">
    <location>
        <position position="1"/>
    </location>
</feature>
<comment type="caution">
    <text evidence="2">The sequence shown here is derived from an EMBL/GenBank/DDBJ whole genome shotgun (WGS) entry which is preliminary data.</text>
</comment>
<dbReference type="Proteomes" id="UP000594638">
    <property type="component" value="Unassembled WGS sequence"/>
</dbReference>
<gene>
    <name evidence="2" type="ORF">OLEA9_A054259</name>
</gene>
<keyword evidence="3" id="KW-1185">Reference proteome</keyword>
<sequence length="166" mass="18906">DMIQESSPTKASARRDPLIIDGRPMIRSRAKQVKQAMRLLVQETIDGIMFETQNGATFMGFASLALPMQCRLPFKQIEIHNQNKKNINRYNCANKNHGDKRKGDAEGDLDSRDRDMPLVFTGNSDRLYGSKVLDSIYSYHMCPHQDWFDSHCSGNFGFILMDNDAS</sequence>
<feature type="non-terminal residue" evidence="2">
    <location>
        <position position="166"/>
    </location>
</feature>
<organism evidence="2 3">
    <name type="scientific">Olea europaea subsp. europaea</name>
    <dbReference type="NCBI Taxonomy" id="158383"/>
    <lineage>
        <taxon>Eukaryota</taxon>
        <taxon>Viridiplantae</taxon>
        <taxon>Streptophyta</taxon>
        <taxon>Embryophyta</taxon>
        <taxon>Tracheophyta</taxon>
        <taxon>Spermatophyta</taxon>
        <taxon>Magnoliopsida</taxon>
        <taxon>eudicotyledons</taxon>
        <taxon>Gunneridae</taxon>
        <taxon>Pentapetalae</taxon>
        <taxon>asterids</taxon>
        <taxon>lamiids</taxon>
        <taxon>Lamiales</taxon>
        <taxon>Oleaceae</taxon>
        <taxon>Oleeae</taxon>
        <taxon>Olea</taxon>
    </lineage>
</organism>
<proteinExistence type="predicted"/>
<feature type="region of interest" description="Disordered" evidence="1">
    <location>
        <begin position="89"/>
        <end position="114"/>
    </location>
</feature>
<protein>
    <submittedName>
        <fullName evidence="2">Uncharacterized protein</fullName>
    </submittedName>
</protein>
<accession>A0A8S0RVI0</accession>
<evidence type="ECO:0000256" key="1">
    <source>
        <dbReference type="SAM" id="MobiDB-lite"/>
    </source>
</evidence>